<gene>
    <name evidence="1" type="ORF">AYBTSS11_LOCUS29653</name>
</gene>
<evidence type="ECO:0000313" key="2">
    <source>
        <dbReference type="Proteomes" id="UP001189624"/>
    </source>
</evidence>
<keyword evidence="2" id="KW-1185">Reference proteome</keyword>
<sequence>WFHHYSTNEAKSFYFPLAYKENPISFLDCQKESIRNLRSPNVRRIGILKAKRLKIGDKVIHGHVKSQDEGILKVIRKKVDVQRQTGIIQKDGLSKGQ</sequence>
<organism evidence="1 2">
    <name type="scientific">Sphenostylis stenocarpa</name>
    <dbReference type="NCBI Taxonomy" id="92480"/>
    <lineage>
        <taxon>Eukaryota</taxon>
        <taxon>Viridiplantae</taxon>
        <taxon>Streptophyta</taxon>
        <taxon>Embryophyta</taxon>
        <taxon>Tracheophyta</taxon>
        <taxon>Spermatophyta</taxon>
        <taxon>Magnoliopsida</taxon>
        <taxon>eudicotyledons</taxon>
        <taxon>Gunneridae</taxon>
        <taxon>Pentapetalae</taxon>
        <taxon>rosids</taxon>
        <taxon>fabids</taxon>
        <taxon>Fabales</taxon>
        <taxon>Fabaceae</taxon>
        <taxon>Papilionoideae</taxon>
        <taxon>50 kb inversion clade</taxon>
        <taxon>NPAAA clade</taxon>
        <taxon>indigoferoid/millettioid clade</taxon>
        <taxon>Phaseoleae</taxon>
        <taxon>Sphenostylis</taxon>
    </lineage>
</organism>
<protein>
    <submittedName>
        <fullName evidence="1">Uncharacterized protein</fullName>
    </submittedName>
</protein>
<dbReference type="AlphaFoldDB" id="A0AA86W2X2"/>
<accession>A0AA86W2X2</accession>
<name>A0AA86W2X2_9FABA</name>
<dbReference type="Proteomes" id="UP001189624">
    <property type="component" value="Chromosome 10"/>
</dbReference>
<evidence type="ECO:0000313" key="1">
    <source>
        <dbReference type="EMBL" id="CAJ1977487.1"/>
    </source>
</evidence>
<feature type="non-terminal residue" evidence="1">
    <location>
        <position position="97"/>
    </location>
</feature>
<feature type="non-terminal residue" evidence="1">
    <location>
        <position position="1"/>
    </location>
</feature>
<proteinExistence type="predicted"/>
<reference evidence="1" key="1">
    <citation type="submission" date="2023-10" db="EMBL/GenBank/DDBJ databases">
        <authorList>
            <person name="Domelevo Entfellner J.-B."/>
        </authorList>
    </citation>
    <scope>NUCLEOTIDE SEQUENCE</scope>
</reference>
<dbReference type="Gramene" id="rna-AYBTSS11_LOCUS29653">
    <property type="protein sequence ID" value="CAJ1977487.1"/>
    <property type="gene ID" value="gene-AYBTSS11_LOCUS29653"/>
</dbReference>
<dbReference type="EMBL" id="OY731407">
    <property type="protein sequence ID" value="CAJ1977487.1"/>
    <property type="molecule type" value="Genomic_DNA"/>
</dbReference>